<sequence length="355" mass="39973">MIYSVEKPDNNWDMIPYVATALEDRYPDATALHAETWRQIEAAASSDQLSQLRSSDGWRRAQWENPEFFKSQLVMYRVKAGYVQLLRWIEPFTGLVRGGHLISLAAALALGFIILVMLWRYNAFEAGLFIGPALLIAGYGPMSAAVFPDVVMAAISLAAIFAFMRERDWVAAILLLLSFTIRPDNIIMIFALLIASVMFGWRKLPLLVAFVASAVAGAMISHAAEHPGWWAHLYFSCIEQQKNMVGFHPDFSPLLLVKAYIRGVIFALYSETWLAMLVVMLVAWAATYKAEVRATFPRFHGILFAMTIGVLGKFVYFPLPDDRFYFNMIIVIAILLSMKFTAHLKNGAFPIIQSK</sequence>
<feature type="transmembrane region" description="Helical" evidence="1">
    <location>
        <begin position="206"/>
        <end position="224"/>
    </location>
</feature>
<keyword evidence="1" id="KW-0812">Transmembrane</keyword>
<feature type="transmembrane region" description="Helical" evidence="1">
    <location>
        <begin position="133"/>
        <end position="163"/>
    </location>
</feature>
<comment type="caution">
    <text evidence="2">The sequence shown here is derived from an EMBL/GenBank/DDBJ whole genome shotgun (WGS) entry which is preliminary data.</text>
</comment>
<feature type="transmembrane region" description="Helical" evidence="1">
    <location>
        <begin position="324"/>
        <end position="342"/>
    </location>
</feature>
<proteinExistence type="predicted"/>
<name>A0ABT3QRE8_9HYPH</name>
<feature type="transmembrane region" description="Helical" evidence="1">
    <location>
        <begin position="169"/>
        <end position="194"/>
    </location>
</feature>
<keyword evidence="1" id="KW-0472">Membrane</keyword>
<gene>
    <name evidence="2" type="ORF">OPR82_15720</name>
</gene>
<keyword evidence="3" id="KW-1185">Reference proteome</keyword>
<dbReference type="EMBL" id="JAPHAV010000009">
    <property type="protein sequence ID" value="MCX2698194.1"/>
    <property type="molecule type" value="Genomic_DNA"/>
</dbReference>
<dbReference type="RefSeq" id="WP_265985877.1">
    <property type="nucleotide sequence ID" value="NZ_JAPHAV010000009.1"/>
</dbReference>
<feature type="transmembrane region" description="Helical" evidence="1">
    <location>
        <begin position="299"/>
        <end position="318"/>
    </location>
</feature>
<evidence type="ECO:0000313" key="2">
    <source>
        <dbReference type="EMBL" id="MCX2698194.1"/>
    </source>
</evidence>
<evidence type="ECO:0008006" key="4">
    <source>
        <dbReference type="Google" id="ProtNLM"/>
    </source>
</evidence>
<dbReference type="Proteomes" id="UP001301216">
    <property type="component" value="Unassembled WGS sequence"/>
</dbReference>
<protein>
    <recommendedName>
        <fullName evidence="4">Glycosyltransferase RgtA/B/C/D-like domain-containing protein</fullName>
    </recommendedName>
</protein>
<feature type="transmembrane region" description="Helical" evidence="1">
    <location>
        <begin position="101"/>
        <end position="121"/>
    </location>
</feature>
<accession>A0ABT3QRE8</accession>
<evidence type="ECO:0000313" key="3">
    <source>
        <dbReference type="Proteomes" id="UP001301216"/>
    </source>
</evidence>
<organism evidence="2 3">
    <name type="scientific">Ochrobactrum chromiisoli</name>
    <dbReference type="NCBI Taxonomy" id="2993941"/>
    <lineage>
        <taxon>Bacteria</taxon>
        <taxon>Pseudomonadati</taxon>
        <taxon>Pseudomonadota</taxon>
        <taxon>Alphaproteobacteria</taxon>
        <taxon>Hyphomicrobiales</taxon>
        <taxon>Brucellaceae</taxon>
        <taxon>Brucella/Ochrobactrum group</taxon>
        <taxon>Ochrobactrum</taxon>
    </lineage>
</organism>
<reference evidence="2 3" key="1">
    <citation type="submission" date="2022-11" db="EMBL/GenBank/DDBJ databases">
        <title>Brucella sp. YY2X, whole genome shotgun sequencing project.</title>
        <authorList>
            <person name="Yang Y."/>
        </authorList>
    </citation>
    <scope>NUCLEOTIDE SEQUENCE [LARGE SCALE GENOMIC DNA]</scope>
    <source>
        <strain evidence="2 3">YY2X</strain>
    </source>
</reference>
<feature type="transmembrane region" description="Helical" evidence="1">
    <location>
        <begin position="259"/>
        <end position="287"/>
    </location>
</feature>
<keyword evidence="1" id="KW-1133">Transmembrane helix</keyword>
<evidence type="ECO:0000256" key="1">
    <source>
        <dbReference type="SAM" id="Phobius"/>
    </source>
</evidence>